<proteinExistence type="predicted"/>
<evidence type="ECO:0008006" key="3">
    <source>
        <dbReference type="Google" id="ProtNLM"/>
    </source>
</evidence>
<keyword evidence="2" id="KW-1185">Reference proteome</keyword>
<dbReference type="HOGENOM" id="CLU_052626_1_0_11"/>
<dbReference type="STRING" id="1224162.B840_05620"/>
<dbReference type="Proteomes" id="UP000031928">
    <property type="component" value="Chromosome"/>
</dbReference>
<sequence>MDEGASISDDPGMRNWGGELGFADVRTLGGRAGHTLLTAEIAVADSMWGPLAPWEKSAARAFAVGLTMDSAVICGKSAARLIGIEMPGWEDTVEVTYPGNRKPGGRRYWPEGVRFRYRNLDAGSIREHHGIRVTDSHRTVRDIAVLHSLADGVVALDSARRKWPKWSLGQWEAGMFRGPRFKGMATVRKMLELSVPDSGSPQESLARVRLIVARLPGVESIRTQVRFEAGGRSFPVDLLLNGWLALEFDGELKYEEGAFGRTTRETLLREREREVLLLNLGLQIRRVRAEDLHLDEAGWCPMFGIVLDALRGREEMHRQALG</sequence>
<gene>
    <name evidence="1" type="ORF">B840_05620</name>
</gene>
<evidence type="ECO:0000313" key="2">
    <source>
        <dbReference type="Proteomes" id="UP000031928"/>
    </source>
</evidence>
<accession>A0A0B6TVG9</accession>
<evidence type="ECO:0000313" key="1">
    <source>
        <dbReference type="EMBL" id="AJK68736.1"/>
    </source>
</evidence>
<dbReference type="KEGG" id="cmq:B840_05620"/>
<protein>
    <recommendedName>
        <fullName evidence="3">DUF559 domain-containing protein</fullName>
    </recommendedName>
</protein>
<dbReference type="EMBL" id="CP007790">
    <property type="protein sequence ID" value="AJK68736.1"/>
    <property type="molecule type" value="Genomic_DNA"/>
</dbReference>
<dbReference type="AlphaFoldDB" id="A0A0B6TVG9"/>
<reference evidence="1 2" key="1">
    <citation type="submission" date="2014-05" db="EMBL/GenBank/DDBJ databases">
        <title>Complete genome sequence of Corynebacterium marinum DSM 44953.</title>
        <authorList>
            <person name="Schaffert L."/>
            <person name="Albersmeier A."/>
            <person name="Kalinowski J."/>
            <person name="Ruckert C."/>
        </authorList>
    </citation>
    <scope>NUCLEOTIDE SEQUENCE [LARGE SCALE GENOMIC DNA]</scope>
    <source>
        <strain evidence="1 2">DSM 44953</strain>
    </source>
</reference>
<organism evidence="1 2">
    <name type="scientific">Corynebacterium marinum DSM 44953</name>
    <dbReference type="NCBI Taxonomy" id="1224162"/>
    <lineage>
        <taxon>Bacteria</taxon>
        <taxon>Bacillati</taxon>
        <taxon>Actinomycetota</taxon>
        <taxon>Actinomycetes</taxon>
        <taxon>Mycobacteriales</taxon>
        <taxon>Corynebacteriaceae</taxon>
        <taxon>Corynebacterium</taxon>
    </lineage>
</organism>
<name>A0A0B6TVG9_9CORY</name>